<evidence type="ECO:0000259" key="8">
    <source>
        <dbReference type="Pfam" id="PF01048"/>
    </source>
</evidence>
<dbReference type="NCBIfam" id="TIGR01697">
    <property type="entry name" value="PNPH-PUNA-XAPA"/>
    <property type="match status" value="1"/>
</dbReference>
<dbReference type="EMBL" id="BAAAQQ010000013">
    <property type="protein sequence ID" value="GAA2132485.1"/>
    <property type="molecule type" value="Genomic_DNA"/>
</dbReference>
<comment type="catalytic activity">
    <reaction evidence="6">
        <text>a purine 2'-deoxy-D-ribonucleoside + phosphate = a purine nucleobase + 2-deoxy-alpha-D-ribose 1-phosphate</text>
        <dbReference type="Rhea" id="RHEA:36431"/>
        <dbReference type="ChEBI" id="CHEBI:26386"/>
        <dbReference type="ChEBI" id="CHEBI:43474"/>
        <dbReference type="ChEBI" id="CHEBI:57259"/>
        <dbReference type="ChEBI" id="CHEBI:142361"/>
        <dbReference type="EC" id="2.4.2.1"/>
    </reaction>
</comment>
<dbReference type="Pfam" id="PF01048">
    <property type="entry name" value="PNP_UDP_1"/>
    <property type="match status" value="1"/>
</dbReference>
<sequence>MSPTGPSAFDQAREAAAHLAEQTGQAAYVALVVLGSGWGPAVESWGEPVLRLRASDVPHFRAPVAEGHRGELLVFDLGGRAVLVQSGRTHLYEGHGPRPVVHGVRTAAALGVRLVLLTNANGSLRPDWEIGQPVLISDHLNLTATSPVEGATFVDLTDAWSPRLRSIARRLDAGLTEGVYAQLVGPHYNTAAEAEWMRRVGGDMVGMSTVPEAIAARECSMEVVGFSTVTAIEGGGDVTDPREVVRAAESTAARLGPLLAALLTEGITEGARG</sequence>
<dbReference type="InterPro" id="IPR000845">
    <property type="entry name" value="Nucleoside_phosphorylase_d"/>
</dbReference>
<organism evidence="9 10">
    <name type="scientific">Nocardioides bigeumensis</name>
    <dbReference type="NCBI Taxonomy" id="433657"/>
    <lineage>
        <taxon>Bacteria</taxon>
        <taxon>Bacillati</taxon>
        <taxon>Actinomycetota</taxon>
        <taxon>Actinomycetes</taxon>
        <taxon>Propionibacteriales</taxon>
        <taxon>Nocardioidaceae</taxon>
        <taxon>Nocardioides</taxon>
    </lineage>
</organism>
<gene>
    <name evidence="9" type="ORF">GCM10009843_37110</name>
</gene>
<evidence type="ECO:0000256" key="2">
    <source>
        <dbReference type="ARBA" id="ARBA00005058"/>
    </source>
</evidence>
<dbReference type="Proteomes" id="UP001500575">
    <property type="component" value="Unassembled WGS sequence"/>
</dbReference>
<keyword evidence="4 7" id="KW-0328">Glycosyltransferase</keyword>
<dbReference type="SUPFAM" id="SSF53167">
    <property type="entry name" value="Purine and uridine phosphorylases"/>
    <property type="match status" value="1"/>
</dbReference>
<evidence type="ECO:0000256" key="6">
    <source>
        <dbReference type="ARBA" id="ARBA00048556"/>
    </source>
</evidence>
<evidence type="ECO:0000256" key="5">
    <source>
        <dbReference type="ARBA" id="ARBA00022679"/>
    </source>
</evidence>
<dbReference type="EC" id="2.4.2.1" evidence="7"/>
<evidence type="ECO:0000256" key="3">
    <source>
        <dbReference type="ARBA" id="ARBA00006751"/>
    </source>
</evidence>
<comment type="function">
    <text evidence="1">The purine nucleoside phosphorylases catalyze the phosphorolytic breakdown of the N-glycosidic bond in the beta-(deoxy)ribonucleoside molecules, with the formation of the corresponding free purine bases and pentose-1-phosphate. Cleaves guanosine, inosine, 2'-deoxyguanosine and 2'-deoxyinosine.</text>
</comment>
<dbReference type="InterPro" id="IPR011268">
    <property type="entry name" value="Purine_phosphorylase"/>
</dbReference>
<dbReference type="RefSeq" id="WP_344305313.1">
    <property type="nucleotide sequence ID" value="NZ_BAAAQQ010000013.1"/>
</dbReference>
<evidence type="ECO:0000313" key="9">
    <source>
        <dbReference type="EMBL" id="GAA2132485.1"/>
    </source>
</evidence>
<comment type="similarity">
    <text evidence="3 7">Belongs to the PNP/MTAP phosphorylase family.</text>
</comment>
<name>A0ABN2YU35_9ACTN</name>
<accession>A0ABN2YU35</accession>
<evidence type="ECO:0000256" key="1">
    <source>
        <dbReference type="ARBA" id="ARBA00002678"/>
    </source>
</evidence>
<reference evidence="9 10" key="1">
    <citation type="journal article" date="2019" name="Int. J. Syst. Evol. Microbiol.">
        <title>The Global Catalogue of Microorganisms (GCM) 10K type strain sequencing project: providing services to taxonomists for standard genome sequencing and annotation.</title>
        <authorList>
            <consortium name="The Broad Institute Genomics Platform"/>
            <consortium name="The Broad Institute Genome Sequencing Center for Infectious Disease"/>
            <person name="Wu L."/>
            <person name="Ma J."/>
        </authorList>
    </citation>
    <scope>NUCLEOTIDE SEQUENCE [LARGE SCALE GENOMIC DNA]</scope>
    <source>
        <strain evidence="9 10">JCM 16021</strain>
    </source>
</reference>
<evidence type="ECO:0000313" key="10">
    <source>
        <dbReference type="Proteomes" id="UP001500575"/>
    </source>
</evidence>
<keyword evidence="10" id="KW-1185">Reference proteome</keyword>
<proteinExistence type="inferred from homology"/>
<protein>
    <recommendedName>
        <fullName evidence="7">Purine nucleoside phosphorylase</fullName>
        <ecNumber evidence="7">2.4.2.1</ecNumber>
    </recommendedName>
    <alternativeName>
        <fullName evidence="7">Inosine-guanosine phosphorylase</fullName>
    </alternativeName>
</protein>
<dbReference type="InterPro" id="IPR035994">
    <property type="entry name" value="Nucleoside_phosphorylase_sf"/>
</dbReference>
<comment type="pathway">
    <text evidence="2 7">Purine metabolism; purine nucleoside salvage.</text>
</comment>
<dbReference type="PANTHER" id="PTHR11904:SF9">
    <property type="entry name" value="PURINE NUCLEOSIDE PHOSPHORYLASE-RELATED"/>
    <property type="match status" value="1"/>
</dbReference>
<dbReference type="NCBIfam" id="NF006054">
    <property type="entry name" value="PRK08202.1"/>
    <property type="match status" value="1"/>
</dbReference>
<evidence type="ECO:0000256" key="7">
    <source>
        <dbReference type="PIRNR" id="PIRNR000477"/>
    </source>
</evidence>
<evidence type="ECO:0000256" key="4">
    <source>
        <dbReference type="ARBA" id="ARBA00022676"/>
    </source>
</evidence>
<comment type="caution">
    <text evidence="9">The sequence shown here is derived from an EMBL/GenBank/DDBJ whole genome shotgun (WGS) entry which is preliminary data.</text>
</comment>
<keyword evidence="5 7" id="KW-0808">Transferase</keyword>
<feature type="domain" description="Nucleoside phosphorylase" evidence="8">
    <location>
        <begin position="48"/>
        <end position="255"/>
    </location>
</feature>
<dbReference type="PIRSF" id="PIRSF000477">
    <property type="entry name" value="PurNPase"/>
    <property type="match status" value="1"/>
</dbReference>
<dbReference type="CDD" id="cd09009">
    <property type="entry name" value="PNP-EcPNPII_like"/>
    <property type="match status" value="1"/>
</dbReference>
<dbReference type="PANTHER" id="PTHR11904">
    <property type="entry name" value="METHYLTHIOADENOSINE/PURINE NUCLEOSIDE PHOSPHORYLASE"/>
    <property type="match status" value="1"/>
</dbReference>
<dbReference type="Gene3D" id="3.40.50.1580">
    <property type="entry name" value="Nucleoside phosphorylase domain"/>
    <property type="match status" value="1"/>
</dbReference>